<evidence type="ECO:0000256" key="7">
    <source>
        <dbReference type="ARBA" id="ARBA00023237"/>
    </source>
</evidence>
<gene>
    <name evidence="8" type="primary">bamA</name>
    <name evidence="11" type="ORF">Ark11_0113</name>
</gene>
<proteinExistence type="inferred from homology"/>
<dbReference type="PANTHER" id="PTHR12815:SF23">
    <property type="entry name" value="OUTER MEMBRANE PROTEIN ASSEMBLY FACTOR BAMA"/>
    <property type="match status" value="1"/>
</dbReference>
<evidence type="ECO:0000256" key="4">
    <source>
        <dbReference type="ARBA" id="ARBA00022729"/>
    </source>
</evidence>
<dbReference type="PIRSF" id="PIRSF006076">
    <property type="entry name" value="OM_assembly_OMP85"/>
    <property type="match status" value="1"/>
</dbReference>
<dbReference type="InterPro" id="IPR010827">
    <property type="entry name" value="BamA/TamA_POTRA"/>
</dbReference>
<evidence type="ECO:0000256" key="6">
    <source>
        <dbReference type="ARBA" id="ARBA00023136"/>
    </source>
</evidence>
<evidence type="ECO:0000256" key="2">
    <source>
        <dbReference type="ARBA" id="ARBA00022452"/>
    </source>
</evidence>
<evidence type="ECO:0000256" key="5">
    <source>
        <dbReference type="ARBA" id="ARBA00022737"/>
    </source>
</evidence>
<keyword evidence="7 8" id="KW-0998">Cell outer membrane</keyword>
<dbReference type="Gene3D" id="3.10.20.310">
    <property type="entry name" value="membrane protein fhac"/>
    <property type="match status" value="5"/>
</dbReference>
<protein>
    <recommendedName>
        <fullName evidence="8 9">Outer membrane protein assembly factor BamA</fullName>
    </recommendedName>
</protein>
<dbReference type="InterPro" id="IPR000184">
    <property type="entry name" value="Bac_surfAg_D15"/>
</dbReference>
<keyword evidence="4 8" id="KW-0732">Signal</keyword>
<evidence type="ECO:0000259" key="10">
    <source>
        <dbReference type="PROSITE" id="PS51779"/>
    </source>
</evidence>
<dbReference type="EMBL" id="LN906597">
    <property type="protein sequence ID" value="CUT16972.1"/>
    <property type="molecule type" value="Genomic_DNA"/>
</dbReference>
<dbReference type="PATRIC" id="fig|1561003.3.peg.114"/>
<comment type="subunit">
    <text evidence="8">Part of the Bam complex.</text>
</comment>
<dbReference type="Proteomes" id="UP000198651">
    <property type="component" value="Chromosome I"/>
</dbReference>
<evidence type="ECO:0000256" key="8">
    <source>
        <dbReference type="HAMAP-Rule" id="MF_01430"/>
    </source>
</evidence>
<dbReference type="InterPro" id="IPR039910">
    <property type="entry name" value="D15-like"/>
</dbReference>
<sequence length="792" mass="89367">MLWQICERWLKLFTVLLRCFCVVKNILMRKLLFVFCCLFLVFSSSEAAVSDHVNSISVRGLVRSQPKMVIDSLGIHPGDAWDDGRFSQAIHDLFKTGLYTDIRLLKASNNDLVVEVHESPTIASISFTGMDAFSDKAVKKSLSTIGIALGNLFDPSMLHRAVLELKQQYLFESMYATQVAAYTTPLENNRVAIQFVVRESNKARVRSIKLYGNNNFSREELLSYMSIQPTNLFSWYTKNDRYSDLKFDEDMNALTSFYYDRGFINFSVTSRQVSINPDLTDAFLKVVLDEGLVFHFGKFTFQGPLLTKESFEKMVNIRAGEVFSRKRLLGIVKKVTDFAANSGYLYAHVDVQPNVNSDSRVVDVNLVLHSGPLVLVRRIDIEGNTMTKDEVIRRELRQYEGAVYDLSKVNRSKERLNRLGYFYSVSLNTVPVLGSGDQVDIHIVVKERPTGQFRFSVGYSSAEKLVLELSVLHPNVFGTGDFASIRLNMGAVNKLIDLTYTDPYWTTNGVSRSLRFYRNSVDQRILGIANYRAVSTGARVRFGIPISEFDTVFTGIGVENIGLTIYNNSPRQFINFVRRYGPSNNVFTQDFSWSRDYRDSLIYPTRGSYDQISAEVSLPGSDLKYYNADYLHQTYFPVVGDRLVLLLHGHLAFGRGFDGFSLPFFKSFYAGGIGTVRGYASSTLGPHDSHGSALGGDTEVDGGVEFLFPIPGMGKDRSLRLAAFLDFGQVYGKGDYRLRYSSFRFRDIRYSSGLALSWLSPIGPLRFSYGYAINPAFDDQVQAFQFTIGAAF</sequence>
<comment type="function">
    <text evidence="8">Part of the outer membrane protein assembly complex, which is involved in assembly and insertion of beta-barrel proteins into the outer membrane.</text>
</comment>
<feature type="domain" description="POTRA" evidence="10">
    <location>
        <begin position="374"/>
        <end position="448"/>
    </location>
</feature>
<dbReference type="InterPro" id="IPR023707">
    <property type="entry name" value="OM_assembly_BamA"/>
</dbReference>
<evidence type="ECO:0000313" key="12">
    <source>
        <dbReference type="Proteomes" id="UP000198651"/>
    </source>
</evidence>
<organism evidence="11 12">
    <name type="scientific">Candidatus Ichthyocystis hellenicum</name>
    <dbReference type="NCBI Taxonomy" id="1561003"/>
    <lineage>
        <taxon>Bacteria</taxon>
        <taxon>Pseudomonadati</taxon>
        <taxon>Pseudomonadota</taxon>
        <taxon>Betaproteobacteria</taxon>
        <taxon>Burkholderiales</taxon>
        <taxon>Candidatus Ichthyocystis</taxon>
    </lineage>
</organism>
<accession>A0A0S4M1W8</accession>
<dbReference type="NCBIfam" id="TIGR03303">
    <property type="entry name" value="OM_YaeT"/>
    <property type="match status" value="1"/>
</dbReference>
<keyword evidence="6 8" id="KW-0472">Membrane</keyword>
<evidence type="ECO:0000256" key="3">
    <source>
        <dbReference type="ARBA" id="ARBA00022692"/>
    </source>
</evidence>
<dbReference type="Gene3D" id="2.40.160.50">
    <property type="entry name" value="membrane protein fhac: a member of the omp85/tpsb transporter family"/>
    <property type="match status" value="1"/>
</dbReference>
<dbReference type="GO" id="GO:0051205">
    <property type="term" value="P:protein insertion into membrane"/>
    <property type="evidence" value="ECO:0007669"/>
    <property type="project" value="UniProtKB-UniRule"/>
</dbReference>
<dbReference type="InterPro" id="IPR034746">
    <property type="entry name" value="POTRA"/>
</dbReference>
<dbReference type="PANTHER" id="PTHR12815">
    <property type="entry name" value="SORTING AND ASSEMBLY MACHINERY SAMM50 PROTEIN FAMILY MEMBER"/>
    <property type="match status" value="1"/>
</dbReference>
<evidence type="ECO:0000256" key="9">
    <source>
        <dbReference type="NCBIfam" id="TIGR03303"/>
    </source>
</evidence>
<dbReference type="PROSITE" id="PS51779">
    <property type="entry name" value="POTRA"/>
    <property type="match status" value="2"/>
</dbReference>
<reference evidence="12" key="1">
    <citation type="submission" date="2015-11" db="EMBL/GenBank/DDBJ databases">
        <authorList>
            <person name="Seth-Smith H.M.B."/>
        </authorList>
    </citation>
    <scope>NUCLEOTIDE SEQUENCE [LARGE SCALE GENOMIC DNA]</scope>
    <source>
        <strain evidence="12">2013Ark11</strain>
    </source>
</reference>
<keyword evidence="12" id="KW-1185">Reference proteome</keyword>
<evidence type="ECO:0000256" key="1">
    <source>
        <dbReference type="ARBA" id="ARBA00004370"/>
    </source>
</evidence>
<evidence type="ECO:0000313" key="11">
    <source>
        <dbReference type="EMBL" id="CUT16972.1"/>
    </source>
</evidence>
<keyword evidence="3 8" id="KW-0812">Transmembrane</keyword>
<dbReference type="AlphaFoldDB" id="A0A0S4M1W8"/>
<comment type="similarity">
    <text evidence="8">Belongs to the BamA family.</text>
</comment>
<dbReference type="STRING" id="1561003.Ark11_0113"/>
<dbReference type="Pfam" id="PF01103">
    <property type="entry name" value="Omp85"/>
    <property type="match status" value="1"/>
</dbReference>
<keyword evidence="2 8" id="KW-1134">Transmembrane beta strand</keyword>
<comment type="subcellular location">
    <subcellularLocation>
        <location evidence="8">Cell outer membrane</location>
    </subcellularLocation>
    <subcellularLocation>
        <location evidence="1">Membrane</location>
    </subcellularLocation>
</comment>
<dbReference type="HAMAP" id="MF_01430">
    <property type="entry name" value="OM_assembly_BamA"/>
    <property type="match status" value="1"/>
</dbReference>
<keyword evidence="5 8" id="KW-0677">Repeat</keyword>
<name>A0A0S4M1W8_9BURK</name>
<dbReference type="GO" id="GO:0043165">
    <property type="term" value="P:Gram-negative-bacterium-type cell outer membrane assembly"/>
    <property type="evidence" value="ECO:0007669"/>
    <property type="project" value="UniProtKB-UniRule"/>
</dbReference>
<dbReference type="Pfam" id="PF07244">
    <property type="entry name" value="POTRA"/>
    <property type="match status" value="4"/>
</dbReference>
<dbReference type="GO" id="GO:0009279">
    <property type="term" value="C:cell outer membrane"/>
    <property type="evidence" value="ECO:0007669"/>
    <property type="project" value="UniProtKB-SubCell"/>
</dbReference>
<feature type="domain" description="POTRA" evidence="10">
    <location>
        <begin position="203"/>
        <end position="291"/>
    </location>
</feature>